<dbReference type="InterPro" id="IPR025321">
    <property type="entry name" value="DUF4227"/>
</dbReference>
<keyword evidence="1" id="KW-1133">Transmembrane helix</keyword>
<proteinExistence type="predicted"/>
<comment type="caution">
    <text evidence="2">The sequence shown here is derived from an EMBL/GenBank/DDBJ whole genome shotgun (WGS) entry which is preliminary data.</text>
</comment>
<sequence>MINGQPLVQLHRITSRASTYGGIRTNRPITDAGGIAMVVSLRKVVRRLFFVFSLMLLTLLLYFTLRLVTEWVHTPEPYAVPQGSAVKVFGDRTGSVSEFSFRERLWWFYWIGE</sequence>
<name>A0A2W1L327_9BACL</name>
<dbReference type="Proteomes" id="UP000249522">
    <property type="component" value="Unassembled WGS sequence"/>
</dbReference>
<organism evidence="2 3">
    <name type="scientific">Paenibacillus sambharensis</name>
    <dbReference type="NCBI Taxonomy" id="1803190"/>
    <lineage>
        <taxon>Bacteria</taxon>
        <taxon>Bacillati</taxon>
        <taxon>Bacillota</taxon>
        <taxon>Bacilli</taxon>
        <taxon>Bacillales</taxon>
        <taxon>Paenibacillaceae</taxon>
        <taxon>Paenibacillus</taxon>
    </lineage>
</organism>
<keyword evidence="1" id="KW-0812">Transmembrane</keyword>
<protein>
    <recommendedName>
        <fullName evidence="4">DUF4227 domain-containing protein</fullName>
    </recommendedName>
</protein>
<evidence type="ECO:0008006" key="4">
    <source>
        <dbReference type="Google" id="ProtNLM"/>
    </source>
</evidence>
<evidence type="ECO:0000313" key="2">
    <source>
        <dbReference type="EMBL" id="PZD93463.1"/>
    </source>
</evidence>
<gene>
    <name evidence="2" type="ORF">DNH61_22835</name>
</gene>
<reference evidence="2 3" key="1">
    <citation type="submission" date="2018-06" db="EMBL/GenBank/DDBJ databases">
        <title>Paenibacillus imtechensis sp. nov.</title>
        <authorList>
            <person name="Pinnaka A.K."/>
            <person name="Singh H."/>
            <person name="Kaur M."/>
        </authorList>
    </citation>
    <scope>NUCLEOTIDE SEQUENCE [LARGE SCALE GENOMIC DNA]</scope>
    <source>
        <strain evidence="2 3">SMB1</strain>
    </source>
</reference>
<keyword evidence="1" id="KW-0472">Membrane</keyword>
<dbReference type="OrthoDB" id="2691647at2"/>
<keyword evidence="3" id="KW-1185">Reference proteome</keyword>
<dbReference type="Pfam" id="PF14004">
    <property type="entry name" value="DUF4227"/>
    <property type="match status" value="1"/>
</dbReference>
<accession>A0A2W1L327</accession>
<evidence type="ECO:0000313" key="3">
    <source>
        <dbReference type="Proteomes" id="UP000249522"/>
    </source>
</evidence>
<feature type="transmembrane region" description="Helical" evidence="1">
    <location>
        <begin position="48"/>
        <end position="68"/>
    </location>
</feature>
<dbReference type="AlphaFoldDB" id="A0A2W1L327"/>
<dbReference type="EMBL" id="QKRB01000057">
    <property type="protein sequence ID" value="PZD93463.1"/>
    <property type="molecule type" value="Genomic_DNA"/>
</dbReference>
<evidence type="ECO:0000256" key="1">
    <source>
        <dbReference type="SAM" id="Phobius"/>
    </source>
</evidence>